<keyword evidence="1" id="KW-0175">Coiled coil</keyword>
<evidence type="ECO:0000313" key="3">
    <source>
        <dbReference type="EMBL" id="KAK8837763.1"/>
    </source>
</evidence>
<feature type="coiled-coil region" evidence="1">
    <location>
        <begin position="243"/>
        <end position="312"/>
    </location>
</feature>
<protein>
    <submittedName>
        <fullName evidence="3">Uncharacterized protein</fullName>
    </submittedName>
</protein>
<evidence type="ECO:0000256" key="1">
    <source>
        <dbReference type="SAM" id="Coils"/>
    </source>
</evidence>
<comment type="caution">
    <text evidence="3">The sequence shown here is derived from an EMBL/GenBank/DDBJ whole genome shotgun (WGS) entry which is preliminary data.</text>
</comment>
<keyword evidence="4" id="KW-1185">Reference proteome</keyword>
<organism evidence="3 4">
    <name type="scientific">Tritrichomonas musculus</name>
    <dbReference type="NCBI Taxonomy" id="1915356"/>
    <lineage>
        <taxon>Eukaryota</taxon>
        <taxon>Metamonada</taxon>
        <taxon>Parabasalia</taxon>
        <taxon>Tritrichomonadida</taxon>
        <taxon>Tritrichomonadidae</taxon>
        <taxon>Tritrichomonas</taxon>
    </lineage>
</organism>
<evidence type="ECO:0000256" key="2">
    <source>
        <dbReference type="SAM" id="MobiDB-lite"/>
    </source>
</evidence>
<accession>A0ABR2GV03</accession>
<sequence>MNDNMNSLTSNTPRDLPRLTFELNSARISALTPNRNKSIFIKNNHSPRVPPSPHSSISPRRRMQSFNKSGKVDINNPLERVRNILDVLDRNNSRDTIYCKCSNCCIFPKDIDKKSYNEAKFMKREYPSFFSNDRHFYLFLIKQFDKAIKGVTERYPNYYLSEPSKEEQINGLTAELDMWFTLFDECISQESTRSRSSAFILKNISDVFKSYFATLIEQVKNSHHKVQQIEEDSKKKFDEKSLISSLKYQIEFLKGEIERQKSEYQKLEDENSRFHVENFELKNEVKATKEDVKKLLKASDALEGEISQNQRRIYDLTLKHNIIPLDTTMGAVPDDILKIWDQSSQFLRDILDGTLESYDLNEIMPEAMFSPEIDYYIQMPKPDNYPREEDRIFHFTQLYKSIKFCAGETDPNKIFNTLELKVRNLYKKFGSFYYNRINWARKTQLEHISKLNNYNKDLRENIPDTSIVIKVLLENTNMFRYPKNPPDILFMIAQVFHKVPKLMEQTTKPRSAADIVAKTFTGSDLILFLMLVAKQSKTNIFIDAFKKFVLNEFPFYAFIFFAKMCLELDGSDMKKRTSYMISTFSNVGFNSIPAKLRKSFESTYVPSAVNFKIFMIALYLFSIQKLSDKLADQINKDDIENSAAVYFKLNELQALDIFQYMTALSEKVDPTAIEFAAVAFDRKVQFDHLISDFNPDNSEIIDYMNNFGKRPPKEERKKKKKPKIQSPLKPRSPPIESSKSDKSKANSLLIGNFVAMDENVDNLSFKDDVIKAKPEMADAGTGGDGFRNVLKIRINAKNEIGMTNKRPFNRDIKSNDLDKTFTKDIQKDEENNEQANKSIENNESFENEQFNKNIENNEQFNEGIENNEQFNEGIENNEQFNEGIENNEQFNEGIKNNEQVNRGIENNESFENEQFNENTVKYEQFDVSVVNKVPFQSVNLDIDDYEEEEVGDSEDNE</sequence>
<feature type="region of interest" description="Disordered" evidence="2">
    <location>
        <begin position="37"/>
        <end position="61"/>
    </location>
</feature>
<dbReference type="EMBL" id="JAPFFF010000058">
    <property type="protein sequence ID" value="KAK8837763.1"/>
    <property type="molecule type" value="Genomic_DNA"/>
</dbReference>
<reference evidence="3 4" key="1">
    <citation type="submission" date="2024-04" db="EMBL/GenBank/DDBJ databases">
        <title>Tritrichomonas musculus Genome.</title>
        <authorList>
            <person name="Alves-Ferreira E."/>
            <person name="Grigg M."/>
            <person name="Lorenzi H."/>
            <person name="Galac M."/>
        </authorList>
    </citation>
    <scope>NUCLEOTIDE SEQUENCE [LARGE SCALE GENOMIC DNA]</scope>
    <source>
        <strain evidence="3 4">EAF2021</strain>
    </source>
</reference>
<feature type="region of interest" description="Disordered" evidence="2">
    <location>
        <begin position="705"/>
        <end position="743"/>
    </location>
</feature>
<name>A0ABR2GV03_9EUKA</name>
<evidence type="ECO:0000313" key="4">
    <source>
        <dbReference type="Proteomes" id="UP001470230"/>
    </source>
</evidence>
<dbReference type="Proteomes" id="UP001470230">
    <property type="component" value="Unassembled WGS sequence"/>
</dbReference>
<proteinExistence type="predicted"/>
<gene>
    <name evidence="3" type="ORF">M9Y10_036301</name>
</gene>